<proteinExistence type="predicted"/>
<evidence type="ECO:0000313" key="2">
    <source>
        <dbReference type="EMBL" id="MBP2295051.1"/>
    </source>
</evidence>
<evidence type="ECO:0000256" key="1">
    <source>
        <dbReference type="SAM" id="Phobius"/>
    </source>
</evidence>
<feature type="transmembrane region" description="Helical" evidence="1">
    <location>
        <begin position="153"/>
        <end position="173"/>
    </location>
</feature>
<keyword evidence="1" id="KW-0812">Transmembrane</keyword>
<reference evidence="2 3" key="1">
    <citation type="submission" date="2021-03" db="EMBL/GenBank/DDBJ databases">
        <title>Genomic Encyclopedia of Type Strains, Phase III (KMG-III): the genomes of soil and plant-associated and newly described type strains.</title>
        <authorList>
            <person name="Whitman W."/>
        </authorList>
    </citation>
    <scope>NUCLEOTIDE SEQUENCE [LARGE SCALE GENOMIC DNA]</scope>
    <source>
        <strain evidence="2 3">IMMIB AFH-6</strain>
    </source>
</reference>
<feature type="transmembrane region" description="Helical" evidence="1">
    <location>
        <begin position="236"/>
        <end position="254"/>
    </location>
</feature>
<keyword evidence="1" id="KW-1133">Transmembrane helix</keyword>
<dbReference type="Proteomes" id="UP000781958">
    <property type="component" value="Unassembled WGS sequence"/>
</dbReference>
<name>A0ABS4SR58_9PROT</name>
<feature type="transmembrane region" description="Helical" evidence="1">
    <location>
        <begin position="26"/>
        <end position="50"/>
    </location>
</feature>
<feature type="transmembrane region" description="Helical" evidence="1">
    <location>
        <begin position="62"/>
        <end position="81"/>
    </location>
</feature>
<keyword evidence="1" id="KW-0472">Membrane</keyword>
<dbReference type="RefSeq" id="WP_209769431.1">
    <property type="nucleotide sequence ID" value="NZ_JAGINP010000019.1"/>
</dbReference>
<feature type="transmembrane region" description="Helical" evidence="1">
    <location>
        <begin position="101"/>
        <end position="119"/>
    </location>
</feature>
<organism evidence="2 3">
    <name type="scientific">Azospirillum rugosum</name>
    <dbReference type="NCBI Taxonomy" id="416170"/>
    <lineage>
        <taxon>Bacteria</taxon>
        <taxon>Pseudomonadati</taxon>
        <taxon>Pseudomonadota</taxon>
        <taxon>Alphaproteobacteria</taxon>
        <taxon>Rhodospirillales</taxon>
        <taxon>Azospirillaceae</taxon>
        <taxon>Azospirillum</taxon>
    </lineage>
</organism>
<sequence>MAGAATEGGFWPDRALSPYVACHNQMAGFMSVLTITVLAAMLLALVHVLTPSLRFLEGTPRSVWLSIAGGVSVAYVFIHFLPELAAGQESVGKAVSGIGLAERHVYFIALAGLLTFYGLDRLAKTSRSRRQGEPVGGGRDAESSADAKASGQVFWVHMASFSVYNALVGYLLLHREVMTFGALAFFTIAMALHFIVTDYSLTEDHKSSYRHVGRWILVGAVFVGWAIGVGTEVSDAAIAALTAFLGGGIVLNVLKEEVPSERRSRFWAFALGVIGYALLLTAV</sequence>
<accession>A0ABS4SR58</accession>
<comment type="caution">
    <text evidence="2">The sequence shown here is derived from an EMBL/GenBank/DDBJ whole genome shotgun (WGS) entry which is preliminary data.</text>
</comment>
<evidence type="ECO:0000313" key="3">
    <source>
        <dbReference type="Proteomes" id="UP000781958"/>
    </source>
</evidence>
<dbReference type="EMBL" id="JAGINP010000019">
    <property type="protein sequence ID" value="MBP2295051.1"/>
    <property type="molecule type" value="Genomic_DNA"/>
</dbReference>
<feature type="transmembrane region" description="Helical" evidence="1">
    <location>
        <begin position="266"/>
        <end position="282"/>
    </location>
</feature>
<evidence type="ECO:0008006" key="4">
    <source>
        <dbReference type="Google" id="ProtNLM"/>
    </source>
</evidence>
<protein>
    <recommendedName>
        <fullName evidence="4">ZIP Zinc transporter</fullName>
    </recommendedName>
</protein>
<feature type="transmembrane region" description="Helical" evidence="1">
    <location>
        <begin position="212"/>
        <end position="230"/>
    </location>
</feature>
<gene>
    <name evidence="2" type="ORF">J2851_004854</name>
</gene>
<feature type="transmembrane region" description="Helical" evidence="1">
    <location>
        <begin position="179"/>
        <end position="200"/>
    </location>
</feature>
<keyword evidence="3" id="KW-1185">Reference proteome</keyword>